<proteinExistence type="predicted"/>
<evidence type="ECO:0000313" key="2">
    <source>
        <dbReference type="Proteomes" id="UP001283361"/>
    </source>
</evidence>
<dbReference type="AlphaFoldDB" id="A0AAE0ZR71"/>
<organism evidence="1 2">
    <name type="scientific">Elysia crispata</name>
    <name type="common">lettuce slug</name>
    <dbReference type="NCBI Taxonomy" id="231223"/>
    <lineage>
        <taxon>Eukaryota</taxon>
        <taxon>Metazoa</taxon>
        <taxon>Spiralia</taxon>
        <taxon>Lophotrochozoa</taxon>
        <taxon>Mollusca</taxon>
        <taxon>Gastropoda</taxon>
        <taxon>Heterobranchia</taxon>
        <taxon>Euthyneura</taxon>
        <taxon>Panpulmonata</taxon>
        <taxon>Sacoglossa</taxon>
        <taxon>Placobranchoidea</taxon>
        <taxon>Plakobranchidae</taxon>
        <taxon>Elysia</taxon>
    </lineage>
</organism>
<name>A0AAE0ZR71_9GAST</name>
<dbReference type="EMBL" id="JAWDGP010003476">
    <property type="protein sequence ID" value="KAK3773950.1"/>
    <property type="molecule type" value="Genomic_DNA"/>
</dbReference>
<protein>
    <submittedName>
        <fullName evidence="1">Uncharacterized protein</fullName>
    </submittedName>
</protein>
<sequence length="128" mass="14779">MDDKIIFMSVRRKSHFCPVFQAKKHLPLREPGFLFRKQTILMSFQNEKDRSVLLPSTMHSVPEICLATGKSNIVLSFNSTKEGVDAMDRIAHTFTVKRKSKRRLLWQERVPENKLSDEDNASCSSLLL</sequence>
<comment type="caution">
    <text evidence="1">The sequence shown here is derived from an EMBL/GenBank/DDBJ whole genome shotgun (WGS) entry which is preliminary data.</text>
</comment>
<keyword evidence="2" id="KW-1185">Reference proteome</keyword>
<reference evidence="1" key="1">
    <citation type="journal article" date="2023" name="G3 (Bethesda)">
        <title>A reference genome for the long-term kleptoplast-retaining sea slug Elysia crispata morphotype clarki.</title>
        <authorList>
            <person name="Eastman K.E."/>
            <person name="Pendleton A.L."/>
            <person name="Shaikh M.A."/>
            <person name="Suttiyut T."/>
            <person name="Ogas R."/>
            <person name="Tomko P."/>
            <person name="Gavelis G."/>
            <person name="Widhalm J.R."/>
            <person name="Wisecaver J.H."/>
        </authorList>
    </citation>
    <scope>NUCLEOTIDE SEQUENCE</scope>
    <source>
        <strain evidence="1">ECLA1</strain>
    </source>
</reference>
<evidence type="ECO:0000313" key="1">
    <source>
        <dbReference type="EMBL" id="KAK3773950.1"/>
    </source>
</evidence>
<accession>A0AAE0ZR71</accession>
<dbReference type="Proteomes" id="UP001283361">
    <property type="component" value="Unassembled WGS sequence"/>
</dbReference>
<gene>
    <name evidence="1" type="ORF">RRG08_066157</name>
</gene>